<dbReference type="STRING" id="1802591.A2113_03875"/>
<organism evidence="2 3">
    <name type="scientific">Candidatus Woykebacteria bacterium GWA1_44_8</name>
    <dbReference type="NCBI Taxonomy" id="1802591"/>
    <lineage>
        <taxon>Bacteria</taxon>
        <taxon>Candidatus Woykeibacteriota</taxon>
    </lineage>
</organism>
<evidence type="ECO:0008006" key="4">
    <source>
        <dbReference type="Google" id="ProtNLM"/>
    </source>
</evidence>
<feature type="transmembrane region" description="Helical" evidence="1">
    <location>
        <begin position="22"/>
        <end position="45"/>
    </location>
</feature>
<comment type="caution">
    <text evidence="2">The sequence shown here is derived from an EMBL/GenBank/DDBJ whole genome shotgun (WGS) entry which is preliminary data.</text>
</comment>
<dbReference type="EMBL" id="MHCN01000011">
    <property type="protein sequence ID" value="OGY21668.1"/>
    <property type="molecule type" value="Genomic_DNA"/>
</dbReference>
<name>A0A1G1W1V8_9BACT</name>
<keyword evidence="1" id="KW-0812">Transmembrane</keyword>
<evidence type="ECO:0000313" key="3">
    <source>
        <dbReference type="Proteomes" id="UP000176299"/>
    </source>
</evidence>
<protein>
    <recommendedName>
        <fullName evidence="4">DUF4012 domain-containing protein</fullName>
    </recommendedName>
</protein>
<sequence length="626" mass="70983">MPITHVTLDGEKLVRGKRKGKWLKIFLTTFLVLFILVAAPSVYFYPKVKTLSADLNLVSQGSQKVQKAIEVQDIAKAKEEVSGLHSSLRKTETDLEKLHLVGRLPLVNGYYNDATHALRAGILGAQAGEMVIDSILPFSDILGFKGAKSDLKAEEKVEALVTKVFPSLSPKATELEKMLGEIKNEVDQIRPERYPDNFTVKGYRIHETLVTAQEGLNKAEEYLPVLKDALDSLPQTLGYQQEKTYLLWFQNDKELRPTGGFLTAYAIARVKNGKLLDIESDDIYELDKKFTPFEPPPPVLKYVNTLIFTVRDSNLSPDFKLSAEKFESFYTRIKNMPKIDGIIAIDTELVRKFLEVTGPIKTKKHKETFSAEIDKKYKIPDVVYKLELYAEKIHSQSTDRKAIIGDLMDSMLEKLFSAPPDKFPKILETFLAAAEAKNVLFYFHDQGAQSLAEDLNYAGRIKDFDGDYLHVNNANFGGLKGNLYIKASVNQDITIANDGTVTKKVAVTLSNTEKADGWLNSYYQNWMRVYVPEGSRLLEKKVSKDFAEKKEIGKMVWESFSVTYPLKSSETYFSYQLPFKVKKGDIYKLLIQKQPGTTDPHMVIRVNGKKIQEFDLKKDTEIEFKV</sequence>
<accession>A0A1G1W1V8</accession>
<dbReference type="InterPro" id="IPR025101">
    <property type="entry name" value="DUF4012"/>
</dbReference>
<gene>
    <name evidence="2" type="ORF">A2113_03875</name>
</gene>
<proteinExistence type="predicted"/>
<evidence type="ECO:0000313" key="2">
    <source>
        <dbReference type="EMBL" id="OGY21668.1"/>
    </source>
</evidence>
<keyword evidence="1" id="KW-0472">Membrane</keyword>
<evidence type="ECO:0000256" key="1">
    <source>
        <dbReference type="SAM" id="Phobius"/>
    </source>
</evidence>
<reference evidence="2 3" key="1">
    <citation type="journal article" date="2016" name="Nat. Commun.">
        <title>Thousands of microbial genomes shed light on interconnected biogeochemical processes in an aquifer system.</title>
        <authorList>
            <person name="Anantharaman K."/>
            <person name="Brown C.T."/>
            <person name="Hug L.A."/>
            <person name="Sharon I."/>
            <person name="Castelle C.J."/>
            <person name="Probst A.J."/>
            <person name="Thomas B.C."/>
            <person name="Singh A."/>
            <person name="Wilkins M.J."/>
            <person name="Karaoz U."/>
            <person name="Brodie E.L."/>
            <person name="Williams K.H."/>
            <person name="Hubbard S.S."/>
            <person name="Banfield J.F."/>
        </authorList>
    </citation>
    <scope>NUCLEOTIDE SEQUENCE [LARGE SCALE GENOMIC DNA]</scope>
</reference>
<dbReference type="Proteomes" id="UP000176299">
    <property type="component" value="Unassembled WGS sequence"/>
</dbReference>
<dbReference type="AlphaFoldDB" id="A0A1G1W1V8"/>
<keyword evidence="1" id="KW-1133">Transmembrane helix</keyword>
<dbReference type="Pfam" id="PF13196">
    <property type="entry name" value="DUF4012"/>
    <property type="match status" value="1"/>
</dbReference>